<dbReference type="InterPro" id="IPR000160">
    <property type="entry name" value="GGDEF_dom"/>
</dbReference>
<dbReference type="PANTHER" id="PTHR45138:SF9">
    <property type="entry name" value="DIGUANYLATE CYCLASE DGCM-RELATED"/>
    <property type="match status" value="1"/>
</dbReference>
<evidence type="ECO:0000256" key="2">
    <source>
        <dbReference type="ARBA" id="ARBA00012528"/>
    </source>
</evidence>
<evidence type="ECO:0000313" key="11">
    <source>
        <dbReference type="EMBL" id="MFC3533318.1"/>
    </source>
</evidence>
<proteinExistence type="predicted"/>
<dbReference type="Gene3D" id="3.30.450.20">
    <property type="entry name" value="PAS domain"/>
    <property type="match status" value="1"/>
</dbReference>
<keyword evidence="3" id="KW-1003">Cell membrane</keyword>
<dbReference type="CDD" id="cd01949">
    <property type="entry name" value="GGDEF"/>
    <property type="match status" value="1"/>
</dbReference>
<reference evidence="12" key="1">
    <citation type="journal article" date="2019" name="Int. J. Syst. Evol. Microbiol.">
        <title>The Global Catalogue of Microorganisms (GCM) 10K type strain sequencing project: providing services to taxonomists for standard genome sequencing and annotation.</title>
        <authorList>
            <consortium name="The Broad Institute Genomics Platform"/>
            <consortium name="The Broad Institute Genome Sequencing Center for Infectious Disease"/>
            <person name="Wu L."/>
            <person name="Ma J."/>
        </authorList>
    </citation>
    <scope>NUCLEOTIDE SEQUENCE [LARGE SCALE GENOMIC DNA]</scope>
    <source>
        <strain evidence="12">KCTC 42742</strain>
    </source>
</reference>
<evidence type="ECO:0000256" key="6">
    <source>
        <dbReference type="ARBA" id="ARBA00023136"/>
    </source>
</evidence>
<dbReference type="Pfam" id="PF00990">
    <property type="entry name" value="GGDEF"/>
    <property type="match status" value="1"/>
</dbReference>
<dbReference type="InterPro" id="IPR029787">
    <property type="entry name" value="Nucleotide_cyclase"/>
</dbReference>
<keyword evidence="5 9" id="KW-1133">Transmembrane helix</keyword>
<keyword evidence="8" id="KW-0175">Coiled coil</keyword>
<dbReference type="EC" id="2.7.7.65" evidence="2"/>
<comment type="caution">
    <text evidence="11">The sequence shown here is derived from an EMBL/GenBank/DDBJ whole genome shotgun (WGS) entry which is preliminary data.</text>
</comment>
<evidence type="ECO:0000256" key="7">
    <source>
        <dbReference type="ARBA" id="ARBA00034247"/>
    </source>
</evidence>
<evidence type="ECO:0000256" key="5">
    <source>
        <dbReference type="ARBA" id="ARBA00022989"/>
    </source>
</evidence>
<dbReference type="PANTHER" id="PTHR45138">
    <property type="entry name" value="REGULATORY COMPONENTS OF SENSORY TRANSDUCTION SYSTEM"/>
    <property type="match status" value="1"/>
</dbReference>
<feature type="coiled-coil region" evidence="8">
    <location>
        <begin position="326"/>
        <end position="354"/>
    </location>
</feature>
<feature type="domain" description="GGDEF" evidence="10">
    <location>
        <begin position="385"/>
        <end position="522"/>
    </location>
</feature>
<protein>
    <recommendedName>
        <fullName evidence="2">diguanylate cyclase</fullName>
        <ecNumber evidence="2">2.7.7.65</ecNumber>
    </recommendedName>
</protein>
<dbReference type="SUPFAM" id="SSF103190">
    <property type="entry name" value="Sensory domain-like"/>
    <property type="match status" value="1"/>
</dbReference>
<evidence type="ECO:0000256" key="4">
    <source>
        <dbReference type="ARBA" id="ARBA00022692"/>
    </source>
</evidence>
<dbReference type="RefSeq" id="WP_386092939.1">
    <property type="nucleotide sequence ID" value="NZ_JBHRXN010000032.1"/>
</dbReference>
<dbReference type="GO" id="GO:0052621">
    <property type="term" value="F:diguanylate cyclase activity"/>
    <property type="evidence" value="ECO:0007669"/>
    <property type="project" value="UniProtKB-EC"/>
</dbReference>
<dbReference type="InterPro" id="IPR043128">
    <property type="entry name" value="Rev_trsase/Diguanyl_cyclase"/>
</dbReference>
<dbReference type="CDD" id="cd12914">
    <property type="entry name" value="PDC1_DGC_like"/>
    <property type="match status" value="1"/>
</dbReference>
<feature type="transmembrane region" description="Helical" evidence="9">
    <location>
        <begin position="292"/>
        <end position="312"/>
    </location>
</feature>
<dbReference type="NCBIfam" id="TIGR00254">
    <property type="entry name" value="GGDEF"/>
    <property type="match status" value="1"/>
</dbReference>
<dbReference type="EMBL" id="JBHRXN010000032">
    <property type="protein sequence ID" value="MFC3533318.1"/>
    <property type="molecule type" value="Genomic_DNA"/>
</dbReference>
<evidence type="ECO:0000256" key="3">
    <source>
        <dbReference type="ARBA" id="ARBA00022475"/>
    </source>
</evidence>
<accession>A0ABV7RHM6</accession>
<dbReference type="InterPro" id="IPR029151">
    <property type="entry name" value="Sensor-like_sf"/>
</dbReference>
<dbReference type="PROSITE" id="PS50887">
    <property type="entry name" value="GGDEF"/>
    <property type="match status" value="1"/>
</dbReference>
<gene>
    <name evidence="11" type="ORF">ACFOLG_14125</name>
</gene>
<dbReference type="InterPro" id="IPR050469">
    <property type="entry name" value="Diguanylate_Cyclase"/>
</dbReference>
<evidence type="ECO:0000259" key="10">
    <source>
        <dbReference type="PROSITE" id="PS50887"/>
    </source>
</evidence>
<organism evidence="11 12">
    <name type="scientific">Vogesella facilis</name>
    <dbReference type="NCBI Taxonomy" id="1655232"/>
    <lineage>
        <taxon>Bacteria</taxon>
        <taxon>Pseudomonadati</taxon>
        <taxon>Pseudomonadota</taxon>
        <taxon>Betaproteobacteria</taxon>
        <taxon>Neisseriales</taxon>
        <taxon>Chromobacteriaceae</taxon>
        <taxon>Vogesella</taxon>
    </lineage>
</organism>
<keyword evidence="4 9" id="KW-0812">Transmembrane</keyword>
<evidence type="ECO:0000256" key="1">
    <source>
        <dbReference type="ARBA" id="ARBA00004651"/>
    </source>
</evidence>
<evidence type="ECO:0000256" key="8">
    <source>
        <dbReference type="SAM" id="Coils"/>
    </source>
</evidence>
<comment type="catalytic activity">
    <reaction evidence="7">
        <text>2 GTP = 3',3'-c-di-GMP + 2 diphosphate</text>
        <dbReference type="Rhea" id="RHEA:24898"/>
        <dbReference type="ChEBI" id="CHEBI:33019"/>
        <dbReference type="ChEBI" id="CHEBI:37565"/>
        <dbReference type="ChEBI" id="CHEBI:58805"/>
        <dbReference type="EC" id="2.7.7.65"/>
    </reaction>
</comment>
<keyword evidence="11" id="KW-0548">Nucleotidyltransferase</keyword>
<evidence type="ECO:0000313" key="12">
    <source>
        <dbReference type="Proteomes" id="UP001595741"/>
    </source>
</evidence>
<sequence>MLRARLRAFRHFSEWLLLAGILIAVGGALWWGRYHEHEAVKGREQQRLVAQVKLLDANLYRQLDALRRALGSIRSSIPQWQEEGKLRERAASRLTAFAQTMVGVRGLAIIDKQGIIVASSNPSVVGRDVSARPYFTRGARDDRGELLYVNSPVKNSQNLWLLTLSRKVVDTQGQFAGLVIASLDREEFQILLASSRYSADMTVTLAHGDRVNFMTLPESPHAAPGSQISVGAITRLTASQPFALAEEEREDTTRLVAAYRVQPAGLNMDKPLLLELSRSMAGMYAEWKATTAAWVAGYLVLVLFSVLGLLVVHGRRRELKAIALRNERTLREKNRALEAANQLLEAQRTQLQSMAFMDGLTGIANRRHFDEALSREWQHCRRKQLPLSLLVLDLDHFKQLNDHYGHQAGDTCLQQVAQVLQLELFRAHDLAARYGGEEFVCLLPECELEEARLKAEQIRMAIEACAIPNATANAAGILTASIGVACRIPQPTDNAEALISHADTALYRAKAAGRNCVATAAPFVGKLTP</sequence>
<dbReference type="Proteomes" id="UP001595741">
    <property type="component" value="Unassembled WGS sequence"/>
</dbReference>
<dbReference type="InterPro" id="IPR033479">
    <property type="entry name" value="dCache_1"/>
</dbReference>
<dbReference type="SUPFAM" id="SSF55073">
    <property type="entry name" value="Nucleotide cyclase"/>
    <property type="match status" value="1"/>
</dbReference>
<feature type="transmembrane region" description="Helical" evidence="9">
    <location>
        <begin position="12"/>
        <end position="31"/>
    </location>
</feature>
<keyword evidence="6 9" id="KW-0472">Membrane</keyword>
<evidence type="ECO:0000256" key="9">
    <source>
        <dbReference type="SAM" id="Phobius"/>
    </source>
</evidence>
<dbReference type="SMART" id="SM00267">
    <property type="entry name" value="GGDEF"/>
    <property type="match status" value="1"/>
</dbReference>
<comment type="subcellular location">
    <subcellularLocation>
        <location evidence="1">Cell membrane</location>
        <topology evidence="1">Multi-pass membrane protein</topology>
    </subcellularLocation>
</comment>
<dbReference type="Gene3D" id="3.30.70.270">
    <property type="match status" value="1"/>
</dbReference>
<dbReference type="Pfam" id="PF02743">
    <property type="entry name" value="dCache_1"/>
    <property type="match status" value="1"/>
</dbReference>
<keyword evidence="12" id="KW-1185">Reference proteome</keyword>
<keyword evidence="11" id="KW-0808">Transferase</keyword>
<name>A0ABV7RHM6_9NEIS</name>